<dbReference type="EMBL" id="BK015096">
    <property type="protein sequence ID" value="DAD90891.1"/>
    <property type="molecule type" value="Genomic_DNA"/>
</dbReference>
<sequence>MEKTNFEMIRGDTLSFAVEIEFDDKPQELEKAFFTCKRNLDDGDVVFQKTIEDGISFRKQERNKMYYVVRIAPEDTKDIESGHYFYDMQIEINGDVFTILIGALKIRNGITD</sequence>
<accession>A0A8S5N9Y3</accession>
<evidence type="ECO:0000313" key="1">
    <source>
        <dbReference type="EMBL" id="DAD90891.1"/>
    </source>
</evidence>
<reference evidence="1" key="1">
    <citation type="journal article" date="2021" name="Proc. Natl. Acad. Sci. U.S.A.">
        <title>A Catalog of Tens of Thousands of Viruses from Human Metagenomes Reveals Hidden Associations with Chronic Diseases.</title>
        <authorList>
            <person name="Tisza M.J."/>
            <person name="Buck C.B."/>
        </authorList>
    </citation>
    <scope>NUCLEOTIDE SEQUENCE</scope>
    <source>
        <strain evidence="1">CtfW121</strain>
    </source>
</reference>
<organism evidence="1">
    <name type="scientific">Siphoviridae sp. ctfW121</name>
    <dbReference type="NCBI Taxonomy" id="2826413"/>
    <lineage>
        <taxon>Viruses</taxon>
        <taxon>Duplodnaviria</taxon>
        <taxon>Heunggongvirae</taxon>
        <taxon>Uroviricota</taxon>
        <taxon>Caudoviricetes</taxon>
    </lineage>
</organism>
<name>A0A8S5N9Y3_9CAUD</name>
<proteinExistence type="predicted"/>
<protein>
    <submittedName>
        <fullName evidence="1">Uncharacterized protein</fullName>
    </submittedName>
</protein>